<dbReference type="EMBL" id="JBFALK010000002">
    <property type="protein sequence ID" value="MEV0967771.1"/>
    <property type="molecule type" value="Genomic_DNA"/>
</dbReference>
<feature type="compositionally biased region" description="Basic and acidic residues" evidence="1">
    <location>
        <begin position="83"/>
        <end position="97"/>
    </location>
</feature>
<keyword evidence="4" id="KW-1185">Reference proteome</keyword>
<organism evidence="3 4">
    <name type="scientific">Microtetraspora glauca</name>
    <dbReference type="NCBI Taxonomy" id="1996"/>
    <lineage>
        <taxon>Bacteria</taxon>
        <taxon>Bacillati</taxon>
        <taxon>Actinomycetota</taxon>
        <taxon>Actinomycetes</taxon>
        <taxon>Streptosporangiales</taxon>
        <taxon>Streptosporangiaceae</taxon>
        <taxon>Microtetraspora</taxon>
    </lineage>
</organism>
<evidence type="ECO:0000313" key="3">
    <source>
        <dbReference type="EMBL" id="MEV0967771.1"/>
    </source>
</evidence>
<dbReference type="PANTHER" id="PTHR34580:SF1">
    <property type="entry name" value="PROTEIN PAFC"/>
    <property type="match status" value="1"/>
</dbReference>
<feature type="region of interest" description="Disordered" evidence="1">
    <location>
        <begin position="82"/>
        <end position="104"/>
    </location>
</feature>
<dbReference type="PROSITE" id="PS52050">
    <property type="entry name" value="WYL"/>
    <property type="match status" value="1"/>
</dbReference>
<dbReference type="PANTHER" id="PTHR34580">
    <property type="match status" value="1"/>
</dbReference>
<dbReference type="Proteomes" id="UP001551675">
    <property type="component" value="Unassembled WGS sequence"/>
</dbReference>
<protein>
    <submittedName>
        <fullName evidence="3">WYL domain-containing protein</fullName>
    </submittedName>
</protein>
<evidence type="ECO:0000259" key="2">
    <source>
        <dbReference type="Pfam" id="PF13280"/>
    </source>
</evidence>
<accession>A0ABV3G8L6</accession>
<feature type="domain" description="WYL" evidence="2">
    <location>
        <begin position="16"/>
        <end position="81"/>
    </location>
</feature>
<dbReference type="InterPro" id="IPR051534">
    <property type="entry name" value="CBASS_pafABC_assoc_protein"/>
</dbReference>
<comment type="caution">
    <text evidence="3">The sequence shown here is derived from an EMBL/GenBank/DDBJ whole genome shotgun (WGS) entry which is preliminary data.</text>
</comment>
<evidence type="ECO:0000313" key="4">
    <source>
        <dbReference type="Proteomes" id="UP001551675"/>
    </source>
</evidence>
<reference evidence="3 4" key="1">
    <citation type="submission" date="2024-06" db="EMBL/GenBank/DDBJ databases">
        <title>The Natural Products Discovery Center: Release of the First 8490 Sequenced Strains for Exploring Actinobacteria Biosynthetic Diversity.</title>
        <authorList>
            <person name="Kalkreuter E."/>
            <person name="Kautsar S.A."/>
            <person name="Yang D."/>
            <person name="Bader C.D."/>
            <person name="Teijaro C.N."/>
            <person name="Fluegel L."/>
            <person name="Davis C.M."/>
            <person name="Simpson J.R."/>
            <person name="Lauterbach L."/>
            <person name="Steele A.D."/>
            <person name="Gui C."/>
            <person name="Meng S."/>
            <person name="Li G."/>
            <person name="Viehrig K."/>
            <person name="Ye F."/>
            <person name="Su P."/>
            <person name="Kiefer A.F."/>
            <person name="Nichols A."/>
            <person name="Cepeda A.J."/>
            <person name="Yan W."/>
            <person name="Fan B."/>
            <person name="Jiang Y."/>
            <person name="Adhikari A."/>
            <person name="Zheng C.-J."/>
            <person name="Schuster L."/>
            <person name="Cowan T.M."/>
            <person name="Smanski M.J."/>
            <person name="Chevrette M.G."/>
            <person name="De Carvalho L.P.S."/>
            <person name="Shen B."/>
        </authorList>
    </citation>
    <scope>NUCLEOTIDE SEQUENCE [LARGE SCALE GENOMIC DNA]</scope>
    <source>
        <strain evidence="3 4">NPDC050100</strain>
    </source>
</reference>
<dbReference type="InterPro" id="IPR026881">
    <property type="entry name" value="WYL_dom"/>
</dbReference>
<dbReference type="Pfam" id="PF13280">
    <property type="entry name" value="WYL"/>
    <property type="match status" value="1"/>
</dbReference>
<sequence>MDHRDGRTAGREAVRRAIDQALLERQVLRIEYAGAKGETTTREVEPSVFLSGRGGVSYLVAWCRLRDDVRVFRGNRIVSAEPTGERYPEPGRERLTRMGDTFDS</sequence>
<proteinExistence type="predicted"/>
<dbReference type="RefSeq" id="WP_061257419.1">
    <property type="nucleotide sequence ID" value="NZ_JBFALK010000002.1"/>
</dbReference>
<name>A0ABV3G8L6_MICGL</name>
<gene>
    <name evidence="3" type="ORF">AB0I59_03980</name>
</gene>
<evidence type="ECO:0000256" key="1">
    <source>
        <dbReference type="SAM" id="MobiDB-lite"/>
    </source>
</evidence>